<dbReference type="PANTHER" id="PTHR10357:SF217">
    <property type="entry name" value="TREHALOSE-6-PHOSPHATE HYDROLASE"/>
    <property type="match status" value="1"/>
</dbReference>
<keyword evidence="2" id="KW-0378">Hydrolase</keyword>
<name>A0AA37JIV2_9FIRM</name>
<protein>
    <recommendedName>
        <fullName evidence="4">Alpha,alpha-phosphotrehalase</fullName>
        <ecNumber evidence="4">3.2.1.93</ecNumber>
    </recommendedName>
</protein>
<dbReference type="Gene3D" id="3.90.400.10">
    <property type="entry name" value="Oligo-1,6-glucosidase, Domain 2"/>
    <property type="match status" value="1"/>
</dbReference>
<evidence type="ECO:0000313" key="7">
    <source>
        <dbReference type="Proteomes" id="UP001055091"/>
    </source>
</evidence>
<dbReference type="Pfam" id="PF00128">
    <property type="entry name" value="Alpha-amylase"/>
    <property type="match status" value="1"/>
</dbReference>
<dbReference type="CDD" id="cd11333">
    <property type="entry name" value="AmyAc_SI_OligoGlu_DGase"/>
    <property type="match status" value="1"/>
</dbReference>
<proteinExistence type="inferred from homology"/>
<reference evidence="6" key="1">
    <citation type="submission" date="2022-01" db="EMBL/GenBank/DDBJ databases">
        <title>Novel bile acid biosynthetic pathways are enriched in the microbiome of centenarians.</title>
        <authorList>
            <person name="Sato Y."/>
            <person name="Atarashi K."/>
            <person name="Plichta R.D."/>
            <person name="Arai Y."/>
            <person name="Sasajima S."/>
            <person name="Kearney M.S."/>
            <person name="Suda W."/>
            <person name="Takeshita K."/>
            <person name="Sasaki T."/>
            <person name="Okamoto S."/>
            <person name="Skelly N.A."/>
            <person name="Okamura Y."/>
            <person name="Vlamakis H."/>
            <person name="Li Y."/>
            <person name="Tanoue T."/>
            <person name="Takei H."/>
            <person name="Nittono H."/>
            <person name="Narushima S."/>
            <person name="Irie J."/>
            <person name="Itoh H."/>
            <person name="Moriya K."/>
            <person name="Sugiura Y."/>
            <person name="Suematsu M."/>
            <person name="Moritoki N."/>
            <person name="Shibata S."/>
            <person name="Littman R.D."/>
            <person name="Fischbach A.M."/>
            <person name="Uwamino Y."/>
            <person name="Inoue T."/>
            <person name="Honda A."/>
            <person name="Hattori M."/>
            <person name="Murai T."/>
            <person name="Xavier J.R."/>
            <person name="Hirose N."/>
            <person name="Honda K."/>
        </authorList>
    </citation>
    <scope>NUCLEOTIDE SEQUENCE</scope>
    <source>
        <strain evidence="6">CE91-St55</strain>
    </source>
</reference>
<keyword evidence="3" id="KW-0326">Glycosidase</keyword>
<sequence>MKDFKKSCVYQIYPKSFRDTTGNGVGDLNGVTEKLDYLKKLGVDYLWLTPFFVSPQNDNGYDIADYYHIDPLFGTMEDLDRLIKEAADRGMGLMFDMVFNHTSTHHQWFARALKGEKEYQDYYIFRKGKKGVPPTNWQSKFGGSAWEYVEELGQYYLHLFDRTQADLNWENPKVREEIRRVLLYWKKKGIRGFRFDVINLISKPAYFEDDDEGDGRRFYTDGPRVHEYLKEMVKETGLYEDDIITVGEMSSTTIHHCIQYTNPQEQQLKMCFNFHHLKVDYKNGDKWSLMPCDFMGLKKIFHTWQSGMAEGGGWNAVFWCNHDQPRAVSRFGDDTKYRKQSAKMLATAIHGMRGTPYIYQGEELGMTNAGFTSASQYRDVESLHYFDILKESGIDEAEVFEILRQRSRDNSRTPMQWSDGVNAGFTSAVPWIEVNRNHTTINAEECLEDSDSIFYYYQKLIRLRKEYDVISEGGYEPILEDHEAVFAYKRIYGGETLIVLTNFTDTCQFIEAADIKLSEEELTKYKTLIANDGLLRSATGIRLAPYGAVMLIREP</sequence>
<evidence type="ECO:0000313" key="6">
    <source>
        <dbReference type="EMBL" id="GKH01007.1"/>
    </source>
</evidence>
<dbReference type="InterPro" id="IPR006047">
    <property type="entry name" value="GH13_cat_dom"/>
</dbReference>
<dbReference type="RefSeq" id="WP_118042939.1">
    <property type="nucleotide sequence ID" value="NZ_BQNJ01000001.1"/>
</dbReference>
<dbReference type="NCBIfam" id="NF008183">
    <property type="entry name" value="PRK10933.1"/>
    <property type="match status" value="1"/>
</dbReference>
<dbReference type="AlphaFoldDB" id="A0AA37JIV2"/>
<evidence type="ECO:0000256" key="2">
    <source>
        <dbReference type="ARBA" id="ARBA00022801"/>
    </source>
</evidence>
<dbReference type="SUPFAM" id="SSF51445">
    <property type="entry name" value="(Trans)glycosidases"/>
    <property type="match status" value="1"/>
</dbReference>
<gene>
    <name evidence="6" type="primary">treA</name>
    <name evidence="6" type="ORF">CE91St55_29880</name>
</gene>
<evidence type="ECO:0000256" key="4">
    <source>
        <dbReference type="NCBIfam" id="TIGR02403"/>
    </source>
</evidence>
<comment type="similarity">
    <text evidence="1">Belongs to the glycosyl hydrolase 13 family.</text>
</comment>
<evidence type="ECO:0000259" key="5">
    <source>
        <dbReference type="SMART" id="SM00642"/>
    </source>
</evidence>
<dbReference type="Gene3D" id="2.60.40.1180">
    <property type="entry name" value="Golgi alpha-mannosidase II"/>
    <property type="match status" value="1"/>
</dbReference>
<dbReference type="EC" id="3.2.1.93" evidence="4"/>
<dbReference type="NCBIfam" id="TIGR02403">
    <property type="entry name" value="trehalose_treC"/>
    <property type="match status" value="1"/>
</dbReference>
<dbReference type="GO" id="GO:0008788">
    <property type="term" value="F:alpha,alpha-phosphotrehalase activity"/>
    <property type="evidence" value="ECO:0007669"/>
    <property type="project" value="UniProtKB-UniRule"/>
</dbReference>
<dbReference type="InterPro" id="IPR017853">
    <property type="entry name" value="GH"/>
</dbReference>
<dbReference type="InterPro" id="IPR045857">
    <property type="entry name" value="O16G_dom_2"/>
</dbReference>
<dbReference type="PANTHER" id="PTHR10357">
    <property type="entry name" value="ALPHA-AMYLASE FAMILY MEMBER"/>
    <property type="match status" value="1"/>
</dbReference>
<dbReference type="GO" id="GO:0005993">
    <property type="term" value="P:trehalose catabolic process"/>
    <property type="evidence" value="ECO:0007669"/>
    <property type="project" value="InterPro"/>
</dbReference>
<dbReference type="GO" id="GO:0005737">
    <property type="term" value="C:cytoplasm"/>
    <property type="evidence" value="ECO:0007669"/>
    <property type="project" value="UniProtKB-UniRule"/>
</dbReference>
<evidence type="ECO:0000256" key="3">
    <source>
        <dbReference type="ARBA" id="ARBA00023295"/>
    </source>
</evidence>
<organism evidence="6 7">
    <name type="scientific">Hungatella hathewayi</name>
    <dbReference type="NCBI Taxonomy" id="154046"/>
    <lineage>
        <taxon>Bacteria</taxon>
        <taxon>Bacillati</taxon>
        <taxon>Bacillota</taxon>
        <taxon>Clostridia</taxon>
        <taxon>Lachnospirales</taxon>
        <taxon>Lachnospiraceae</taxon>
        <taxon>Hungatella</taxon>
    </lineage>
</organism>
<dbReference type="EMBL" id="BQNJ01000001">
    <property type="protein sequence ID" value="GKH01007.1"/>
    <property type="molecule type" value="Genomic_DNA"/>
</dbReference>
<evidence type="ECO:0000256" key="1">
    <source>
        <dbReference type="ARBA" id="ARBA00008061"/>
    </source>
</evidence>
<accession>A0AA37JIV2</accession>
<dbReference type="SMART" id="SM00642">
    <property type="entry name" value="Aamy"/>
    <property type="match status" value="1"/>
</dbReference>
<dbReference type="SUPFAM" id="SSF51011">
    <property type="entry name" value="Glycosyl hydrolase domain"/>
    <property type="match status" value="1"/>
</dbReference>
<dbReference type="GO" id="GO:0004556">
    <property type="term" value="F:alpha-amylase activity"/>
    <property type="evidence" value="ECO:0007669"/>
    <property type="project" value="TreeGrafter"/>
</dbReference>
<dbReference type="InterPro" id="IPR012769">
    <property type="entry name" value="Trehalose_TreC"/>
</dbReference>
<dbReference type="Proteomes" id="UP001055091">
    <property type="component" value="Unassembled WGS sequence"/>
</dbReference>
<feature type="domain" description="Glycosyl hydrolase family 13 catalytic" evidence="5">
    <location>
        <begin position="11"/>
        <end position="412"/>
    </location>
</feature>
<dbReference type="FunFam" id="3.20.20.80:FF:000014">
    <property type="entry name" value="Alpha,alpha-phosphotrehalase"/>
    <property type="match status" value="1"/>
</dbReference>
<comment type="caution">
    <text evidence="6">The sequence shown here is derived from an EMBL/GenBank/DDBJ whole genome shotgun (WGS) entry which is preliminary data.</text>
</comment>
<dbReference type="InterPro" id="IPR013780">
    <property type="entry name" value="Glyco_hydro_b"/>
</dbReference>
<dbReference type="Gene3D" id="3.20.20.80">
    <property type="entry name" value="Glycosidases"/>
    <property type="match status" value="1"/>
</dbReference>
<dbReference type="FunFam" id="3.90.400.10:FF:000002">
    <property type="entry name" value="Sucrose isomerase"/>
    <property type="match status" value="1"/>
</dbReference>